<comment type="caution">
    <text evidence="2">The sequence shown here is derived from an EMBL/GenBank/DDBJ whole genome shotgun (WGS) entry which is preliminary data.</text>
</comment>
<dbReference type="AlphaFoldDB" id="A0A929KY79"/>
<gene>
    <name evidence="2" type="ORF">IRJ16_04220</name>
</gene>
<sequence>MSKDQISRGNAGVKKSQLQKLVNNYYDVIKKKDANGKIVDLDRKKDARSAWFSKEVIDQMFAAHGCTAENSKEFGLRLYFGVHKKGVLERNGEDVPEKYHNQQTIVLVPTRLKDGVPDADLLKDDTHAFAGADGKGDGNAEGEGDGVNHSKLCPPETGCGSLID</sequence>
<keyword evidence="3" id="KW-1185">Reference proteome</keyword>
<proteinExistence type="predicted"/>
<organism evidence="2 3">
    <name type="scientific">Mucilaginibacter myungsuensis</name>
    <dbReference type="NCBI Taxonomy" id="649104"/>
    <lineage>
        <taxon>Bacteria</taxon>
        <taxon>Pseudomonadati</taxon>
        <taxon>Bacteroidota</taxon>
        <taxon>Sphingobacteriia</taxon>
        <taxon>Sphingobacteriales</taxon>
        <taxon>Sphingobacteriaceae</taxon>
        <taxon>Mucilaginibacter</taxon>
    </lineage>
</organism>
<accession>A0A929KY79</accession>
<reference evidence="2" key="1">
    <citation type="submission" date="2020-10" db="EMBL/GenBank/DDBJ databases">
        <title>Mucilaginibacter mali sp. nov., isolated from rhizosphere soil of apple orchard.</title>
        <authorList>
            <person name="Lee J.-S."/>
            <person name="Kim H.S."/>
            <person name="Kim J.-S."/>
        </authorList>
    </citation>
    <scope>NUCLEOTIDE SEQUENCE</scope>
    <source>
        <strain evidence="2">KCTC 22746</strain>
    </source>
</reference>
<dbReference type="Proteomes" id="UP000622475">
    <property type="component" value="Unassembled WGS sequence"/>
</dbReference>
<evidence type="ECO:0000313" key="3">
    <source>
        <dbReference type="Proteomes" id="UP000622475"/>
    </source>
</evidence>
<name>A0A929KY79_9SPHI</name>
<dbReference type="EMBL" id="JADFFL010000002">
    <property type="protein sequence ID" value="MBE9661079.1"/>
    <property type="molecule type" value="Genomic_DNA"/>
</dbReference>
<feature type="region of interest" description="Disordered" evidence="1">
    <location>
        <begin position="132"/>
        <end position="151"/>
    </location>
</feature>
<evidence type="ECO:0000313" key="2">
    <source>
        <dbReference type="EMBL" id="MBE9661079.1"/>
    </source>
</evidence>
<evidence type="ECO:0000256" key="1">
    <source>
        <dbReference type="SAM" id="MobiDB-lite"/>
    </source>
</evidence>
<protein>
    <submittedName>
        <fullName evidence="2">Uncharacterized protein</fullName>
    </submittedName>
</protein>
<dbReference type="RefSeq" id="WP_194110288.1">
    <property type="nucleotide sequence ID" value="NZ_JADFFL010000002.1"/>
</dbReference>